<keyword evidence="2" id="KW-0378">Hydrolase</keyword>
<dbReference type="PRINTS" id="PR00111">
    <property type="entry name" value="ABHYDROLASE"/>
</dbReference>
<organism evidence="2 3">
    <name type="scientific">Sphaerimonospora thailandensis</name>
    <dbReference type="NCBI Taxonomy" id="795644"/>
    <lineage>
        <taxon>Bacteria</taxon>
        <taxon>Bacillati</taxon>
        <taxon>Actinomycetota</taxon>
        <taxon>Actinomycetes</taxon>
        <taxon>Streptosporangiales</taxon>
        <taxon>Streptosporangiaceae</taxon>
        <taxon>Sphaerimonospora</taxon>
    </lineage>
</organism>
<feature type="domain" description="AB hydrolase-1" evidence="1">
    <location>
        <begin position="22"/>
        <end position="244"/>
    </location>
</feature>
<dbReference type="SUPFAM" id="SSF53474">
    <property type="entry name" value="alpha/beta-Hydrolases"/>
    <property type="match status" value="1"/>
</dbReference>
<reference evidence="2" key="1">
    <citation type="submission" date="2021-01" db="EMBL/GenBank/DDBJ databases">
        <title>Whole genome shotgun sequence of Sphaerimonospora thailandensis NBRC 107569.</title>
        <authorList>
            <person name="Komaki H."/>
            <person name="Tamura T."/>
        </authorList>
    </citation>
    <scope>NUCLEOTIDE SEQUENCE</scope>
    <source>
        <strain evidence="2">NBRC 107569</strain>
    </source>
</reference>
<dbReference type="GO" id="GO:0016787">
    <property type="term" value="F:hydrolase activity"/>
    <property type="evidence" value="ECO:0007669"/>
    <property type="project" value="UniProtKB-KW"/>
</dbReference>
<gene>
    <name evidence="2" type="ORF">Mth01_02310</name>
</gene>
<sequence length="258" mass="27714">MPVQLVGNTRVHYTVHGEGPGLVLVHGTGFGSDGTFGHLVDQFTGRTVILPDYSGCGETEDDGGRLTIETLAEQVAGVIEGSGKAPVDLLGFSLGSVVSAAVAATRPDLVRRLILTAGWARPDDEYLKNLMTVWRSMAGDPEAFGRFGTLTAFSRGFLNMIGSEEVENIVRGNQPTDGALRHIDLNLRADIRDLLPEIQAQTLVIGCALDHTVPVEHSREIHAALQGSTYAELDSGHVVVYEKPAEFVALVQEFIDKP</sequence>
<dbReference type="AlphaFoldDB" id="A0A8J3R8H7"/>
<name>A0A8J3R8H7_9ACTN</name>
<proteinExistence type="predicted"/>
<evidence type="ECO:0000259" key="1">
    <source>
        <dbReference type="Pfam" id="PF00561"/>
    </source>
</evidence>
<dbReference type="InterPro" id="IPR029058">
    <property type="entry name" value="AB_hydrolase_fold"/>
</dbReference>
<dbReference type="InterPro" id="IPR000073">
    <property type="entry name" value="AB_hydrolase_1"/>
</dbReference>
<dbReference type="RefSeq" id="WP_204009853.1">
    <property type="nucleotide sequence ID" value="NZ_BOOG01000003.1"/>
</dbReference>
<evidence type="ECO:0000313" key="2">
    <source>
        <dbReference type="EMBL" id="GIH67978.1"/>
    </source>
</evidence>
<dbReference type="PANTHER" id="PTHR43798:SF33">
    <property type="entry name" value="HYDROLASE, PUTATIVE (AFU_ORTHOLOGUE AFUA_2G14860)-RELATED"/>
    <property type="match status" value="1"/>
</dbReference>
<dbReference type="Proteomes" id="UP000610966">
    <property type="component" value="Unassembled WGS sequence"/>
</dbReference>
<evidence type="ECO:0000313" key="3">
    <source>
        <dbReference type="Proteomes" id="UP000610966"/>
    </source>
</evidence>
<protein>
    <submittedName>
        <fullName evidence="2">3-oxoadipate enol-lactone hydrolase</fullName>
    </submittedName>
</protein>
<dbReference type="Gene3D" id="3.40.50.1820">
    <property type="entry name" value="alpha/beta hydrolase"/>
    <property type="match status" value="1"/>
</dbReference>
<dbReference type="InterPro" id="IPR050266">
    <property type="entry name" value="AB_hydrolase_sf"/>
</dbReference>
<accession>A0A8J3R8H7</accession>
<comment type="caution">
    <text evidence="2">The sequence shown here is derived from an EMBL/GenBank/DDBJ whole genome shotgun (WGS) entry which is preliminary data.</text>
</comment>
<keyword evidence="3" id="KW-1185">Reference proteome</keyword>
<dbReference type="PANTHER" id="PTHR43798">
    <property type="entry name" value="MONOACYLGLYCEROL LIPASE"/>
    <property type="match status" value="1"/>
</dbReference>
<dbReference type="EMBL" id="BOOG01000003">
    <property type="protein sequence ID" value="GIH67978.1"/>
    <property type="molecule type" value="Genomic_DNA"/>
</dbReference>
<dbReference type="Pfam" id="PF00561">
    <property type="entry name" value="Abhydrolase_1"/>
    <property type="match status" value="1"/>
</dbReference>
<dbReference type="GO" id="GO:0016020">
    <property type="term" value="C:membrane"/>
    <property type="evidence" value="ECO:0007669"/>
    <property type="project" value="TreeGrafter"/>
</dbReference>